<name>A0A318ILT8_9BURK</name>
<reference evidence="2 3" key="1">
    <citation type="submission" date="2018-05" db="EMBL/GenBank/DDBJ databases">
        <title>Genomic Encyclopedia of Type Strains, Phase IV (KMG-IV): sequencing the most valuable type-strain genomes for metagenomic binning, comparative biology and taxonomic classification.</title>
        <authorList>
            <person name="Goeker M."/>
        </authorList>
    </citation>
    <scope>NUCLEOTIDE SEQUENCE [LARGE SCALE GENOMIC DNA]</scope>
    <source>
        <strain evidence="2 3">DSM 19792</strain>
    </source>
</reference>
<dbReference type="Proteomes" id="UP000247792">
    <property type="component" value="Unassembled WGS sequence"/>
</dbReference>
<proteinExistence type="predicted"/>
<keyword evidence="3" id="KW-1185">Reference proteome</keyword>
<comment type="caution">
    <text evidence="2">The sequence shown here is derived from an EMBL/GenBank/DDBJ whole genome shotgun (WGS) entry which is preliminary data.</text>
</comment>
<keyword evidence="1" id="KW-1133">Transmembrane helix</keyword>
<evidence type="ECO:0000256" key="1">
    <source>
        <dbReference type="SAM" id="Phobius"/>
    </source>
</evidence>
<keyword evidence="1" id="KW-0472">Membrane</keyword>
<accession>A0A318ILT8</accession>
<organism evidence="2 3">
    <name type="scientific">Undibacterium pigrum</name>
    <dbReference type="NCBI Taxonomy" id="401470"/>
    <lineage>
        <taxon>Bacteria</taxon>
        <taxon>Pseudomonadati</taxon>
        <taxon>Pseudomonadota</taxon>
        <taxon>Betaproteobacteria</taxon>
        <taxon>Burkholderiales</taxon>
        <taxon>Oxalobacteraceae</taxon>
        <taxon>Undibacterium</taxon>
    </lineage>
</organism>
<keyword evidence="1" id="KW-0812">Transmembrane</keyword>
<feature type="transmembrane region" description="Helical" evidence="1">
    <location>
        <begin position="81"/>
        <end position="97"/>
    </location>
</feature>
<sequence length="99" mass="11775">MSYGFALFILGVICGWINELRARHYEPDITHASAQYADRLYRRGTFEILFWKSSIRKLTLVFEREPEDVKEYVSSMRKTELMSWLLMILGVILMIWGEH</sequence>
<gene>
    <name evidence="2" type="ORF">DFR42_12919</name>
</gene>
<evidence type="ECO:0000313" key="3">
    <source>
        <dbReference type="Proteomes" id="UP000247792"/>
    </source>
</evidence>
<dbReference type="RefSeq" id="WP_110258512.1">
    <property type="nucleotide sequence ID" value="NZ_QJKB01000029.1"/>
</dbReference>
<dbReference type="OrthoDB" id="9884702at2"/>
<evidence type="ECO:0000313" key="2">
    <source>
        <dbReference type="EMBL" id="PXX33723.1"/>
    </source>
</evidence>
<dbReference type="AlphaFoldDB" id="A0A318ILT8"/>
<protein>
    <submittedName>
        <fullName evidence="2">Uncharacterized protein</fullName>
    </submittedName>
</protein>
<dbReference type="EMBL" id="QJKB01000029">
    <property type="protein sequence ID" value="PXX33723.1"/>
    <property type="molecule type" value="Genomic_DNA"/>
</dbReference>